<dbReference type="InterPro" id="IPR003591">
    <property type="entry name" value="Leu-rich_rpt_typical-subtyp"/>
</dbReference>
<evidence type="ECO:0000256" key="3">
    <source>
        <dbReference type="ARBA" id="ARBA00022490"/>
    </source>
</evidence>
<dbReference type="InterPro" id="IPR032675">
    <property type="entry name" value="LRR_dom_sf"/>
</dbReference>
<feature type="domain" description="ZU5" evidence="19">
    <location>
        <begin position="526"/>
        <end position="667"/>
    </location>
</feature>
<keyword evidence="5" id="KW-0433">Leucine-rich repeat</keyword>
<dbReference type="SUPFAM" id="SSF52058">
    <property type="entry name" value="L domain-like"/>
    <property type="match status" value="1"/>
</dbReference>
<dbReference type="PROSITE" id="PS51145">
    <property type="entry name" value="ZU5"/>
    <property type="match status" value="2"/>
</dbReference>
<dbReference type="InterPro" id="IPR000906">
    <property type="entry name" value="ZU5_dom"/>
</dbReference>
<dbReference type="Pfam" id="PF00531">
    <property type="entry name" value="Death"/>
    <property type="match status" value="1"/>
</dbReference>
<dbReference type="Gene3D" id="2.60.220.30">
    <property type="match status" value="2"/>
</dbReference>
<dbReference type="PANTHER" id="PTHR48051">
    <property type="match status" value="1"/>
</dbReference>
<evidence type="ECO:0000256" key="16">
    <source>
        <dbReference type="PIRSR" id="PIRSR619502-2"/>
    </source>
</evidence>
<dbReference type="OrthoDB" id="676979at2759"/>
<evidence type="ECO:0000256" key="1">
    <source>
        <dbReference type="ARBA" id="ARBA00004123"/>
    </source>
</evidence>
<evidence type="ECO:0000259" key="19">
    <source>
        <dbReference type="PROSITE" id="PS51145"/>
    </source>
</evidence>
<feature type="region of interest" description="Disordered" evidence="17">
    <location>
        <begin position="1"/>
        <end position="44"/>
    </location>
</feature>
<evidence type="ECO:0000256" key="7">
    <source>
        <dbReference type="ARBA" id="ARBA00022737"/>
    </source>
</evidence>
<sequence>MESPDRRWPRRSAPRPQSPNRGADPRMVVTGDPHSDRPRHWVLSPGPRLSRPAWQAGTCLPQEDLRWAMAAVVEGPEAKETAAEDRARLAMKAADAEPGAVSFLAGNCLNLNLYPGGCVRLLHLCAQQPSPLLQVEFLQLSTQENPGLLENTLAQVPWSQLRLRSLVLKGGQSRGALGACLQGTLTTLPAGLSGLACLVHLDLSFNSLETLPACVPKLHGLGTLLLSYNHLSELPETLSALPTLTFLAVTHNRLQKLPTALGALAALQRLDLSENLLDTLPPEIGGLSNLSELNLASNRLRSLPASLAGLQSLQLLVLHSNLLTSVPTGLAQLPLLTRLDLRDNQLRNLPPELLDAACVRLQGNPLGKASPDPPNSPGIPQDLEMPTLFLTSDVDSFPVTPQGCCVTLACGVRLQFPAGATLDPVTIHYRLWLPEPSLVFLGPHDSLLSGVLELWPHGVAFQQDVSLWLLFVPPRARRCHEVVVRTRSEDSWRDLETHLEEEAPKRLWARCQVPHFSWFLVVLRPVSNTCLVPPEGTLLCSSGHPEVRVIFPPGATDEPCHVSMQVVRMAIRELRALLGEPEAAVSPLLCLTQQGPAGFLCPVTVQLPLPPGVTGFSLDRSRLHLLYRAPPAATWDDITGQVALELTHLYARFKVTHFSWYWLWYTTKNCVGGLARKAWERLRLHQVNLIALQRRRDPEQVLLQCLPQNKQVDATLRRLLERYRGPEPSDTVEMFEGEKFFAAFERGIEVDADRPDCTEGRICFVFYSHLKNVKEVYITTSLDREAQAVRGQVSFYRGSVPEEVPQEAEAARQRKVADALWMATLPIKLPRLRGSLGHRQGPGSSLVPLNLGDAETGFLTQSNLLSVARRLGPDWPAVALHLGLPYHELECIRHKFRDDLDGQIRHMLFSWAERQAGQLGAVGRLVQALEQSDRQDVADEVRAVLELGRHKYQDSIRRMGLAREDPALPDGSVHSP</sequence>
<keyword evidence="20" id="KW-1185">Reference proteome</keyword>
<feature type="domain" description="Death" evidence="18">
    <location>
        <begin position="860"/>
        <end position="945"/>
    </location>
</feature>
<dbReference type="GO" id="GO:0007165">
    <property type="term" value="P:signal transduction"/>
    <property type="evidence" value="ECO:0007669"/>
    <property type="project" value="InterPro"/>
</dbReference>
<protein>
    <recommendedName>
        <fullName evidence="13">p53-induced death domain-containing protein 1</fullName>
    </recommendedName>
    <alternativeName>
        <fullName evidence="14">Leucine-rich repeat and death domain-containing protein</fullName>
    </alternativeName>
</protein>
<evidence type="ECO:0000259" key="18">
    <source>
        <dbReference type="PROSITE" id="PS50017"/>
    </source>
</evidence>
<feature type="site" description="Cleavage; by autolysis" evidence="16">
    <location>
        <begin position="658"/>
        <end position="659"/>
    </location>
</feature>
<dbReference type="GO" id="GO:0006974">
    <property type="term" value="P:DNA damage response"/>
    <property type="evidence" value="ECO:0007669"/>
    <property type="project" value="InterPro"/>
</dbReference>
<dbReference type="SUPFAM" id="SSF47986">
    <property type="entry name" value="DEATH domain"/>
    <property type="match status" value="1"/>
</dbReference>
<dbReference type="InterPro" id="IPR001611">
    <property type="entry name" value="Leu-rich_rpt"/>
</dbReference>
<dbReference type="FunFam" id="3.80.10.10:FF:000817">
    <property type="entry name" value="P53-induced death domain protein 1"/>
    <property type="match status" value="1"/>
</dbReference>
<dbReference type="AlphaFoldDB" id="A0A6P6F1K4"/>
<dbReference type="InterPro" id="IPR000488">
    <property type="entry name" value="Death_dom"/>
</dbReference>
<dbReference type="GeneID" id="101589972"/>
<evidence type="ECO:0000256" key="6">
    <source>
        <dbReference type="ARBA" id="ARBA00022703"/>
    </source>
</evidence>
<dbReference type="SMART" id="SM00364">
    <property type="entry name" value="LRR_BAC"/>
    <property type="match status" value="7"/>
</dbReference>
<evidence type="ECO:0000256" key="9">
    <source>
        <dbReference type="ARBA" id="ARBA00022990"/>
    </source>
</evidence>
<feature type="active site" evidence="15">
    <location>
        <position position="659"/>
    </location>
</feature>
<evidence type="ECO:0000256" key="10">
    <source>
        <dbReference type="ARBA" id="ARBA00023242"/>
    </source>
</evidence>
<evidence type="ECO:0000256" key="11">
    <source>
        <dbReference type="ARBA" id="ARBA00056062"/>
    </source>
</evidence>
<dbReference type="InterPro" id="IPR019502">
    <property type="entry name" value="Peptidase_S68_pidd"/>
</dbReference>
<feature type="site" description="Cleavage; by autolysis" evidence="16">
    <location>
        <begin position="516"/>
        <end position="517"/>
    </location>
</feature>
<evidence type="ECO:0000256" key="13">
    <source>
        <dbReference type="ARBA" id="ARBA00070647"/>
    </source>
</evidence>
<keyword evidence="9" id="KW-0007">Acetylation</keyword>
<feature type="active site" evidence="15">
    <location>
        <position position="515"/>
    </location>
</feature>
<dbReference type="GO" id="GO:0005737">
    <property type="term" value="C:cytoplasm"/>
    <property type="evidence" value="ECO:0007669"/>
    <property type="project" value="UniProtKB-SubCell"/>
</dbReference>
<dbReference type="Gene3D" id="1.10.533.10">
    <property type="entry name" value="Death Domain, Fas"/>
    <property type="match status" value="1"/>
</dbReference>
<keyword evidence="10" id="KW-0539">Nucleus</keyword>
<dbReference type="InterPro" id="IPR011029">
    <property type="entry name" value="DEATH-like_dom_sf"/>
</dbReference>
<dbReference type="InterPro" id="IPR050216">
    <property type="entry name" value="LRR_domain-containing"/>
</dbReference>
<dbReference type="Pfam" id="PF00791">
    <property type="entry name" value="ZU5"/>
    <property type="match status" value="2"/>
</dbReference>
<name>A0A6P6F1K4_OCTDE</name>
<dbReference type="SMART" id="SM00369">
    <property type="entry name" value="LRR_TYP"/>
    <property type="match status" value="7"/>
</dbReference>
<dbReference type="Pfam" id="PF13855">
    <property type="entry name" value="LRR_8"/>
    <property type="match status" value="1"/>
</dbReference>
<evidence type="ECO:0000313" key="21">
    <source>
        <dbReference type="RefSeq" id="XP_023578500.1"/>
    </source>
</evidence>
<evidence type="ECO:0000256" key="2">
    <source>
        <dbReference type="ARBA" id="ARBA00004496"/>
    </source>
</evidence>
<proteinExistence type="predicted"/>
<evidence type="ECO:0000256" key="4">
    <source>
        <dbReference type="ARBA" id="ARBA00022553"/>
    </source>
</evidence>
<feature type="active site" evidence="15">
    <location>
        <position position="657"/>
    </location>
</feature>
<organism evidence="20 21">
    <name type="scientific">Octodon degus</name>
    <name type="common">Degu</name>
    <name type="synonym">Sciurus degus</name>
    <dbReference type="NCBI Taxonomy" id="10160"/>
    <lineage>
        <taxon>Eukaryota</taxon>
        <taxon>Metazoa</taxon>
        <taxon>Chordata</taxon>
        <taxon>Craniata</taxon>
        <taxon>Vertebrata</taxon>
        <taxon>Euteleostomi</taxon>
        <taxon>Mammalia</taxon>
        <taxon>Eutheria</taxon>
        <taxon>Euarchontoglires</taxon>
        <taxon>Glires</taxon>
        <taxon>Rodentia</taxon>
        <taxon>Hystricomorpha</taxon>
        <taxon>Octodontidae</taxon>
        <taxon>Octodon</taxon>
    </lineage>
</organism>
<dbReference type="FunCoup" id="A0A6P6F1K4">
    <property type="interactions" value="1395"/>
</dbReference>
<dbReference type="Gene3D" id="3.80.10.10">
    <property type="entry name" value="Ribonuclease Inhibitor"/>
    <property type="match status" value="1"/>
</dbReference>
<dbReference type="RefSeq" id="XP_023578500.1">
    <property type="nucleotide sequence ID" value="XM_023722732.1"/>
</dbReference>
<accession>A0A6P6F1K4</accession>
<feature type="active site" evidence="15">
    <location>
        <position position="517"/>
    </location>
</feature>
<keyword evidence="6" id="KW-0053">Apoptosis</keyword>
<dbReference type="FunFam" id="2.60.220.30:FF:000010">
    <property type="entry name" value="p53-induced death domain-containing protein 1 isoform X2"/>
    <property type="match status" value="1"/>
</dbReference>
<dbReference type="PANTHER" id="PTHR48051:SF39">
    <property type="entry name" value="P53-INDUCED DEATH DOMAIN PROTEIN 1"/>
    <property type="match status" value="1"/>
</dbReference>
<evidence type="ECO:0000256" key="8">
    <source>
        <dbReference type="ARBA" id="ARBA00022801"/>
    </source>
</evidence>
<dbReference type="FunFam" id="1.10.533.10:FF:000033">
    <property type="entry name" value="p53-induced death domain-containing protein 1 isoform X1"/>
    <property type="match status" value="1"/>
</dbReference>
<dbReference type="Pfam" id="PF10461">
    <property type="entry name" value="Peptidase_S68"/>
    <property type="match status" value="1"/>
</dbReference>
<evidence type="ECO:0000256" key="14">
    <source>
        <dbReference type="ARBA" id="ARBA00076633"/>
    </source>
</evidence>
<feature type="domain" description="ZU5" evidence="19">
    <location>
        <begin position="393"/>
        <end position="525"/>
    </location>
</feature>
<dbReference type="SMART" id="SM00005">
    <property type="entry name" value="DEATH"/>
    <property type="match status" value="1"/>
</dbReference>
<reference evidence="21" key="1">
    <citation type="submission" date="2025-08" db="UniProtKB">
        <authorList>
            <consortium name="RefSeq"/>
        </authorList>
    </citation>
    <scope>IDENTIFICATION</scope>
</reference>
<evidence type="ECO:0000256" key="12">
    <source>
        <dbReference type="ARBA" id="ARBA00063478"/>
    </source>
</evidence>
<comment type="function">
    <text evidence="11">Component of the DNA damage/stress response pathway that functions downstream of p53/TP53 and can either promote cell survival or apoptosis. Associated with CRADD and the CASP2 caspase, it forms the PIDDosome a complex that activates CASP2 and triggers apoptosis. Associated with IKBKG and RIPK1, it enhances sumoylation and ubiquitination of IKBKG which is important for activation of the transcription factor NF-kappa-B.</text>
</comment>
<keyword evidence="8" id="KW-0378">Hydrolase</keyword>
<keyword evidence="7" id="KW-0677">Repeat</keyword>
<evidence type="ECO:0000313" key="20">
    <source>
        <dbReference type="Proteomes" id="UP000515203"/>
    </source>
</evidence>
<dbReference type="CTD" id="55367"/>
<evidence type="ECO:0000256" key="17">
    <source>
        <dbReference type="SAM" id="MobiDB-lite"/>
    </source>
</evidence>
<dbReference type="FunFam" id="2.60.220.30:FF:000011">
    <property type="entry name" value="P53-induced death domain protein 1"/>
    <property type="match status" value="1"/>
</dbReference>
<evidence type="ECO:0000256" key="15">
    <source>
        <dbReference type="PIRSR" id="PIRSR619502-1"/>
    </source>
</evidence>
<comment type="subunit">
    <text evidence="12">Forms a complex named the PIDDosome with CASP2 and CRADD. Forms a complex with IKBKG and RIPK1. Interacts with FADD and MADD.</text>
</comment>
<dbReference type="GO" id="GO:0005634">
    <property type="term" value="C:nucleus"/>
    <property type="evidence" value="ECO:0007669"/>
    <property type="project" value="UniProtKB-SubCell"/>
</dbReference>
<dbReference type="Proteomes" id="UP000515203">
    <property type="component" value="Unplaced"/>
</dbReference>
<dbReference type="PROSITE" id="PS50017">
    <property type="entry name" value="DEATH_DOMAIN"/>
    <property type="match status" value="1"/>
</dbReference>
<evidence type="ECO:0000256" key="5">
    <source>
        <dbReference type="ARBA" id="ARBA00022614"/>
    </source>
</evidence>
<keyword evidence="3" id="KW-0963">Cytoplasm</keyword>
<dbReference type="GO" id="GO:0006915">
    <property type="term" value="P:apoptotic process"/>
    <property type="evidence" value="ECO:0007669"/>
    <property type="project" value="UniProtKB-KW"/>
</dbReference>
<dbReference type="PROSITE" id="PS51450">
    <property type="entry name" value="LRR"/>
    <property type="match status" value="2"/>
</dbReference>
<dbReference type="InParanoid" id="A0A6P6F1K4"/>
<dbReference type="GO" id="GO:0016787">
    <property type="term" value="F:hydrolase activity"/>
    <property type="evidence" value="ECO:0007669"/>
    <property type="project" value="UniProtKB-KW"/>
</dbReference>
<keyword evidence="4" id="KW-0597">Phosphoprotein</keyword>
<comment type="subcellular location">
    <subcellularLocation>
        <location evidence="2">Cytoplasm</location>
    </subcellularLocation>
    <subcellularLocation>
        <location evidence="1">Nucleus</location>
    </subcellularLocation>
</comment>
<gene>
    <name evidence="21" type="primary">Pidd1</name>
</gene>